<sequence length="142" mass="14593">MSGIVLVGVDGSVTARRAADSAKNLATALGAELRVITAFEGAHVEVVESGGDKWILSDADEAEKVASKVAAELASDQLTTSYGAVFGKAGEALVKEAERVGAKVIVVGNRRMQGLARVLGSVANTVAHKAPCDVYIAKTDEP</sequence>
<dbReference type="Proteomes" id="UP001500200">
    <property type="component" value="Unassembled WGS sequence"/>
</dbReference>
<keyword evidence="4" id="KW-1185">Reference proteome</keyword>
<comment type="similarity">
    <text evidence="1">Belongs to the universal stress protein A family.</text>
</comment>
<dbReference type="PANTHER" id="PTHR43010:SF1">
    <property type="entry name" value="USPA DOMAIN-CONTAINING PROTEIN"/>
    <property type="match status" value="1"/>
</dbReference>
<comment type="caution">
    <text evidence="3">The sequence shown here is derived from an EMBL/GenBank/DDBJ whole genome shotgun (WGS) entry which is preliminary data.</text>
</comment>
<reference evidence="4" key="1">
    <citation type="journal article" date="2019" name="Int. J. Syst. Evol. Microbiol.">
        <title>The Global Catalogue of Microorganisms (GCM) 10K type strain sequencing project: providing services to taxonomists for standard genome sequencing and annotation.</title>
        <authorList>
            <consortium name="The Broad Institute Genomics Platform"/>
            <consortium name="The Broad Institute Genome Sequencing Center for Infectious Disease"/>
            <person name="Wu L."/>
            <person name="Ma J."/>
        </authorList>
    </citation>
    <scope>NUCLEOTIDE SEQUENCE [LARGE SCALE GENOMIC DNA]</scope>
    <source>
        <strain evidence="4">JCM 18514</strain>
    </source>
</reference>
<dbReference type="Gene3D" id="3.40.50.620">
    <property type="entry name" value="HUPs"/>
    <property type="match status" value="1"/>
</dbReference>
<evidence type="ECO:0000259" key="2">
    <source>
        <dbReference type="Pfam" id="PF00582"/>
    </source>
</evidence>
<dbReference type="SUPFAM" id="SSF52402">
    <property type="entry name" value="Adenine nucleotide alpha hydrolases-like"/>
    <property type="match status" value="1"/>
</dbReference>
<proteinExistence type="inferred from homology"/>
<dbReference type="Pfam" id="PF00582">
    <property type="entry name" value="Usp"/>
    <property type="match status" value="1"/>
</dbReference>
<gene>
    <name evidence="3" type="ORF">GCM10023346_08900</name>
</gene>
<dbReference type="CDD" id="cd00293">
    <property type="entry name" value="USP-like"/>
    <property type="match status" value="1"/>
</dbReference>
<dbReference type="EMBL" id="BAABKK010000006">
    <property type="protein sequence ID" value="GAA5190879.1"/>
    <property type="molecule type" value="Genomic_DNA"/>
</dbReference>
<evidence type="ECO:0000313" key="3">
    <source>
        <dbReference type="EMBL" id="GAA5190879.1"/>
    </source>
</evidence>
<dbReference type="PRINTS" id="PR01438">
    <property type="entry name" value="UNVRSLSTRESS"/>
</dbReference>
<evidence type="ECO:0000313" key="4">
    <source>
        <dbReference type="Proteomes" id="UP001500200"/>
    </source>
</evidence>
<dbReference type="InterPro" id="IPR014729">
    <property type="entry name" value="Rossmann-like_a/b/a_fold"/>
</dbReference>
<dbReference type="InterPro" id="IPR051688">
    <property type="entry name" value="USP_A"/>
</dbReference>
<evidence type="ECO:0000256" key="1">
    <source>
        <dbReference type="ARBA" id="ARBA00008791"/>
    </source>
</evidence>
<dbReference type="InterPro" id="IPR006015">
    <property type="entry name" value="Universal_stress_UspA"/>
</dbReference>
<feature type="domain" description="UspA" evidence="2">
    <location>
        <begin position="2"/>
        <end position="138"/>
    </location>
</feature>
<dbReference type="RefSeq" id="WP_345448091.1">
    <property type="nucleotide sequence ID" value="NZ_BAABKK010000006.1"/>
</dbReference>
<name>A0ABP9S5V2_9MICC</name>
<dbReference type="InterPro" id="IPR006016">
    <property type="entry name" value="UspA"/>
</dbReference>
<organism evidence="3 4">
    <name type="scientific">Arthrobacter gyeryongensis</name>
    <dbReference type="NCBI Taxonomy" id="1650592"/>
    <lineage>
        <taxon>Bacteria</taxon>
        <taxon>Bacillati</taxon>
        <taxon>Actinomycetota</taxon>
        <taxon>Actinomycetes</taxon>
        <taxon>Micrococcales</taxon>
        <taxon>Micrococcaceae</taxon>
        <taxon>Arthrobacter</taxon>
    </lineage>
</organism>
<accession>A0ABP9S5V2</accession>
<dbReference type="PANTHER" id="PTHR43010">
    <property type="entry name" value="UNIVERSAL STRESS PROTEIN SLR1230"/>
    <property type="match status" value="1"/>
</dbReference>
<protein>
    <recommendedName>
        <fullName evidence="2">UspA domain-containing protein</fullName>
    </recommendedName>
</protein>